<feature type="compositionally biased region" description="Polar residues" evidence="1">
    <location>
        <begin position="1"/>
        <end position="11"/>
    </location>
</feature>
<evidence type="ECO:0000313" key="3">
    <source>
        <dbReference type="Proteomes" id="UP000652761"/>
    </source>
</evidence>
<accession>A0A843VML3</accession>
<proteinExistence type="predicted"/>
<reference evidence="2" key="1">
    <citation type="submission" date="2017-07" db="EMBL/GenBank/DDBJ databases">
        <title>Taro Niue Genome Assembly and Annotation.</title>
        <authorList>
            <person name="Atibalentja N."/>
            <person name="Keating K."/>
            <person name="Fields C.J."/>
        </authorList>
    </citation>
    <scope>NUCLEOTIDE SEQUENCE</scope>
    <source>
        <strain evidence="2">Niue_2</strain>
        <tissue evidence="2">Leaf</tissue>
    </source>
</reference>
<keyword evidence="3" id="KW-1185">Reference proteome</keyword>
<name>A0A843VML3_COLES</name>
<organism evidence="2 3">
    <name type="scientific">Colocasia esculenta</name>
    <name type="common">Wild taro</name>
    <name type="synonym">Arum esculentum</name>
    <dbReference type="NCBI Taxonomy" id="4460"/>
    <lineage>
        <taxon>Eukaryota</taxon>
        <taxon>Viridiplantae</taxon>
        <taxon>Streptophyta</taxon>
        <taxon>Embryophyta</taxon>
        <taxon>Tracheophyta</taxon>
        <taxon>Spermatophyta</taxon>
        <taxon>Magnoliopsida</taxon>
        <taxon>Liliopsida</taxon>
        <taxon>Araceae</taxon>
        <taxon>Aroideae</taxon>
        <taxon>Colocasieae</taxon>
        <taxon>Colocasia</taxon>
    </lineage>
</organism>
<dbReference type="Proteomes" id="UP000652761">
    <property type="component" value="Unassembled WGS sequence"/>
</dbReference>
<protein>
    <submittedName>
        <fullName evidence="2">Uncharacterized protein</fullName>
    </submittedName>
</protein>
<evidence type="ECO:0000313" key="2">
    <source>
        <dbReference type="EMBL" id="MQL98211.1"/>
    </source>
</evidence>
<sequence>MFRASETSQQRQGGGDGAVVEVPVTSSGSPFLVYVTLGVHESSSNKKLSSFHKRAEYEQILTKLF</sequence>
<dbReference type="EMBL" id="NMUH01002156">
    <property type="protein sequence ID" value="MQL98211.1"/>
    <property type="molecule type" value="Genomic_DNA"/>
</dbReference>
<gene>
    <name evidence="2" type="ORF">Taro_030916</name>
</gene>
<comment type="caution">
    <text evidence="2">The sequence shown here is derived from an EMBL/GenBank/DDBJ whole genome shotgun (WGS) entry which is preliminary data.</text>
</comment>
<evidence type="ECO:0000256" key="1">
    <source>
        <dbReference type="SAM" id="MobiDB-lite"/>
    </source>
</evidence>
<feature type="region of interest" description="Disordered" evidence="1">
    <location>
        <begin position="1"/>
        <end position="20"/>
    </location>
</feature>
<dbReference type="AlphaFoldDB" id="A0A843VML3"/>